<proteinExistence type="predicted"/>
<comment type="caution">
    <text evidence="2">The sequence shown here is derived from an EMBL/GenBank/DDBJ whole genome shotgun (WGS) entry which is preliminary data.</text>
</comment>
<dbReference type="PANTHER" id="PTHR22642:SF2">
    <property type="entry name" value="PROTEIN LONG AFTER FAR-RED 3"/>
    <property type="match status" value="1"/>
</dbReference>
<evidence type="ECO:0000313" key="2">
    <source>
        <dbReference type="EMBL" id="EWM28216.1"/>
    </source>
</evidence>
<name>W7U5W9_9STRA</name>
<dbReference type="AlphaFoldDB" id="W7U5W9"/>
<dbReference type="PANTHER" id="PTHR22642">
    <property type="entry name" value="IMIDAZOLONEPROPIONASE"/>
    <property type="match status" value="1"/>
</dbReference>
<dbReference type="OrthoDB" id="3501663at2759"/>
<dbReference type="InterPro" id="IPR011059">
    <property type="entry name" value="Metal-dep_hydrolase_composite"/>
</dbReference>
<accession>W7U5W9</accession>
<dbReference type="Gene3D" id="3.10.310.70">
    <property type="match status" value="1"/>
</dbReference>
<evidence type="ECO:0000259" key="1">
    <source>
        <dbReference type="Pfam" id="PF07969"/>
    </source>
</evidence>
<dbReference type="Gene3D" id="2.30.40.10">
    <property type="entry name" value="Urease, subunit C, domain 1"/>
    <property type="match status" value="1"/>
</dbReference>
<dbReference type="Proteomes" id="UP000019335">
    <property type="component" value="Chromosome 5"/>
</dbReference>
<dbReference type="EMBL" id="AZIL01000352">
    <property type="protein sequence ID" value="EWM28216.1"/>
    <property type="molecule type" value="Genomic_DNA"/>
</dbReference>
<dbReference type="GO" id="GO:0016810">
    <property type="term" value="F:hydrolase activity, acting on carbon-nitrogen (but not peptide) bonds"/>
    <property type="evidence" value="ECO:0007669"/>
    <property type="project" value="InterPro"/>
</dbReference>
<dbReference type="SUPFAM" id="SSF51338">
    <property type="entry name" value="Composite domain of metallo-dependent hydrolases"/>
    <property type="match status" value="1"/>
</dbReference>
<evidence type="ECO:0000313" key="3">
    <source>
        <dbReference type="Proteomes" id="UP000019335"/>
    </source>
</evidence>
<sequence>MLRLLYNVNASTCFFLSTSVHYPPVKTMLLLKNACFWQWDPDTLPFSGRLAEGWCLIDDVRGVFDTVFCEDNLCIDDQRSAYEQAQAQATRVIDMKCNEGNILLPGLIDSHIHVGYMGEACEYLQLRGTRSLDDLSTAVRNYGKENPKKSWIIGVGWDQSGWGGCYPTRQVLDEAMREDKRPLVLYRECWHIVVANTAALQRAGIRLTPTNEQHFSGVDLDASGVPTGIFRETAVLLITNHIAENNEKLREVYIRNALNNCLRAGLTAVQTNDIKAWNIYQNLEAKGELPLRVFLTINYEEFEEEGKQPNFHTLNSKPPLFTCRRIKLYSDGSLGAETAALRSPYPGSTNRGLLIHNVEDLAAKICHSHEAGFQLEVHAIGDRALSTVLEALKRARIKPGARPVITHCQVLGEDLINRMAKQGVVASIQPSFVGTDCQWIQERLPSHVLKTSYCWKSLLENGVYCAGGSDSPVEGCEPLSGIYDAMHRLSHASKLTARKKKDTTSTTSGVDESSFLPRECLTFTEALHLYTIGGAYACHMEKHLGRIAPGYQADLVVVDRDVTGPRGEDTCHALLEAAIKEVWVGGICRFDKMEEEGPRRKGTERDLKLRENLKGPYIPGKNGPTGHQKPVGSLILGGKRLGIGCCGR</sequence>
<reference evidence="2 3" key="1">
    <citation type="journal article" date="2014" name="Mol. Plant">
        <title>Chromosome Scale Genome Assembly and Transcriptome Profiling of Nannochloropsis gaditana in Nitrogen Depletion.</title>
        <authorList>
            <person name="Corteggiani Carpinelli E."/>
            <person name="Telatin A."/>
            <person name="Vitulo N."/>
            <person name="Forcato C."/>
            <person name="D'Angelo M."/>
            <person name="Schiavon R."/>
            <person name="Vezzi A."/>
            <person name="Giacometti G.M."/>
            <person name="Morosinotto T."/>
            <person name="Valle G."/>
        </authorList>
    </citation>
    <scope>NUCLEOTIDE SEQUENCE [LARGE SCALE GENOMIC DNA]</scope>
    <source>
        <strain evidence="2 3">B-31</strain>
    </source>
</reference>
<dbReference type="SUPFAM" id="SSF51556">
    <property type="entry name" value="Metallo-dependent hydrolases"/>
    <property type="match status" value="1"/>
</dbReference>
<dbReference type="Gene3D" id="3.20.20.140">
    <property type="entry name" value="Metal-dependent hydrolases"/>
    <property type="match status" value="1"/>
</dbReference>
<keyword evidence="3" id="KW-1185">Reference proteome</keyword>
<dbReference type="CDD" id="cd01300">
    <property type="entry name" value="YtcJ_like"/>
    <property type="match status" value="1"/>
</dbReference>
<dbReference type="InterPro" id="IPR013108">
    <property type="entry name" value="Amidohydro_3"/>
</dbReference>
<dbReference type="Pfam" id="PF07969">
    <property type="entry name" value="Amidohydro_3"/>
    <property type="match status" value="1"/>
</dbReference>
<dbReference type="InterPro" id="IPR032466">
    <property type="entry name" value="Metal_Hydrolase"/>
</dbReference>
<dbReference type="InterPro" id="IPR033932">
    <property type="entry name" value="YtcJ-like"/>
</dbReference>
<protein>
    <submittedName>
        <fullName evidence="2">Metal-dependent amidohydrolase 3</fullName>
    </submittedName>
</protein>
<keyword evidence="2" id="KW-0378">Hydrolase</keyword>
<feature type="domain" description="Amidohydrolase 3" evidence="1">
    <location>
        <begin position="99"/>
        <end position="586"/>
    </location>
</feature>
<organism evidence="2 3">
    <name type="scientific">Nannochloropsis gaditana</name>
    <dbReference type="NCBI Taxonomy" id="72520"/>
    <lineage>
        <taxon>Eukaryota</taxon>
        <taxon>Sar</taxon>
        <taxon>Stramenopiles</taxon>
        <taxon>Ochrophyta</taxon>
        <taxon>Eustigmatophyceae</taxon>
        <taxon>Eustigmatales</taxon>
        <taxon>Monodopsidaceae</taxon>
        <taxon>Nannochloropsis</taxon>
    </lineage>
</organism>
<gene>
    <name evidence="2" type="ORF">Naga_100004g126</name>
</gene>